<evidence type="ECO:0000259" key="3">
    <source>
        <dbReference type="Pfam" id="PF05065"/>
    </source>
</evidence>
<protein>
    <submittedName>
        <fullName evidence="4">Phage major capsid protein</fullName>
    </submittedName>
</protein>
<evidence type="ECO:0000256" key="2">
    <source>
        <dbReference type="SAM" id="Coils"/>
    </source>
</evidence>
<keyword evidence="5" id="KW-1185">Reference proteome</keyword>
<dbReference type="NCBIfam" id="TIGR01554">
    <property type="entry name" value="major_cap_HK97"/>
    <property type="match status" value="1"/>
</dbReference>
<comment type="subcellular location">
    <subcellularLocation>
        <location evidence="1">Virion</location>
    </subcellularLocation>
</comment>
<feature type="domain" description="Phage capsid-like C-terminal" evidence="3">
    <location>
        <begin position="146"/>
        <end position="425"/>
    </location>
</feature>
<gene>
    <name evidence="4" type="ORF">J8F10_24140</name>
</gene>
<dbReference type="Pfam" id="PF05065">
    <property type="entry name" value="Phage_capsid"/>
    <property type="match status" value="1"/>
</dbReference>
<feature type="coiled-coil region" evidence="2">
    <location>
        <begin position="53"/>
        <end position="80"/>
    </location>
</feature>
<proteinExistence type="predicted"/>
<dbReference type="Proteomes" id="UP000676565">
    <property type="component" value="Unassembled WGS sequence"/>
</dbReference>
<dbReference type="RefSeq" id="WP_210658251.1">
    <property type="nucleotide sequence ID" value="NZ_JAGKQQ010000001.1"/>
</dbReference>
<accession>A0ABS5BX74</accession>
<dbReference type="InterPro" id="IPR024455">
    <property type="entry name" value="Phage_capsid"/>
</dbReference>
<organism evidence="4 5">
    <name type="scientific">Gemmata palustris</name>
    <dbReference type="NCBI Taxonomy" id="2822762"/>
    <lineage>
        <taxon>Bacteria</taxon>
        <taxon>Pseudomonadati</taxon>
        <taxon>Planctomycetota</taxon>
        <taxon>Planctomycetia</taxon>
        <taxon>Gemmatales</taxon>
        <taxon>Gemmataceae</taxon>
        <taxon>Gemmata</taxon>
    </lineage>
</organism>
<reference evidence="4 5" key="1">
    <citation type="submission" date="2021-04" db="EMBL/GenBank/DDBJ databases">
        <authorList>
            <person name="Ivanova A."/>
        </authorList>
    </citation>
    <scope>NUCLEOTIDE SEQUENCE [LARGE SCALE GENOMIC DNA]</scope>
    <source>
        <strain evidence="4 5">G18</strain>
    </source>
</reference>
<dbReference type="SUPFAM" id="SSF56563">
    <property type="entry name" value="Major capsid protein gp5"/>
    <property type="match status" value="1"/>
</dbReference>
<name>A0ABS5BX74_9BACT</name>
<comment type="caution">
    <text evidence="4">The sequence shown here is derived from an EMBL/GenBank/DDBJ whole genome shotgun (WGS) entry which is preliminary data.</text>
</comment>
<dbReference type="EMBL" id="JAGKQQ010000001">
    <property type="protein sequence ID" value="MBP3958351.1"/>
    <property type="molecule type" value="Genomic_DNA"/>
</dbReference>
<evidence type="ECO:0000313" key="5">
    <source>
        <dbReference type="Proteomes" id="UP000676565"/>
    </source>
</evidence>
<keyword evidence="2" id="KW-0175">Coiled coil</keyword>
<dbReference type="InterPro" id="IPR054612">
    <property type="entry name" value="Phage_capsid-like_C"/>
</dbReference>
<dbReference type="Gene3D" id="3.30.2400.10">
    <property type="entry name" value="Major capsid protein gp5"/>
    <property type="match status" value="1"/>
</dbReference>
<evidence type="ECO:0000313" key="4">
    <source>
        <dbReference type="EMBL" id="MBP3958351.1"/>
    </source>
</evidence>
<sequence length="429" mass="46478">MSLEEMKPALENALKAFNEYKGVVETIQTKTNTLEGKLDALDLAKFDKIEKAIGDAVELNQKTEARAKALEDNQKALEAALNRGPLGSVTDEKATRIKFKKAINAFARKDTGQSGKSQLYFDDFVKEEYPNDVELKALSVGTDPNGGYLVTPEMGGIISTKVYESSPMRALASVQQIGSLAYEYIIDNDEAGSGWAGETSSRPTTNTPTLGKITITAHELYANPKATQTVLDDASIDMEAWLAGKVAEKFARDEATAFVTGNGIAKPRGIMSYTSGTDITAEQVEQVNSGSASTFTYAGLVDLQNALKEPYQGNARFLIRRASNAFLLKLVDGEGRPIFNMSYDKNAGLEPTIMGKPVSFAADVAAVASNALAMAYGDFRAAYLIVDRIGLRVLRDPYTDKPYVSFYTTKRVGGAVINFEALKIQKISS</sequence>
<evidence type="ECO:0000256" key="1">
    <source>
        <dbReference type="ARBA" id="ARBA00004328"/>
    </source>
</evidence>